<dbReference type="OrthoDB" id="9778595at2"/>
<sequence length="335" mass="37709">MKKIFYLYLLLGVLILSSCQTNSNKYYFDEGQIFGTFYHIVYEHSSDKSLHEEVMLKLNDFDLSLSTYKPQSIISRVNSNDTTVVLDTYFLTTLKRGEEISKITNGAFDMTVAPLVNAWGFGFKNKLDPEQIPVDSLLEVVGYQKVRLIAGRVVKEDPRIMFDASAIAKGYGVDVVADFLEQQGVTNYMVEIGGEIRAKGKNDKGRIWRVGIDKPIDDPSTMSREIQEVIQLENGALATSGNYRQYYIKDGKKYAHTIDPRLGYPVQHSLLSASVFAPDCMSADAYATSFMVLGLEKSIEIVEKDSLLDAYFIYTDSLGNYKSYVSDKIKEAIVK</sequence>
<feature type="binding site" evidence="11">
    <location>
        <position position="284"/>
    </location>
    <ligand>
        <name>Mg(2+)</name>
        <dbReference type="ChEBI" id="CHEBI:18420"/>
    </ligand>
</feature>
<keyword evidence="14" id="KW-1185">Reference proteome</keyword>
<evidence type="ECO:0000256" key="8">
    <source>
        <dbReference type="ARBA" id="ARBA00031306"/>
    </source>
</evidence>
<gene>
    <name evidence="13" type="ORF">BZG02_00945</name>
</gene>
<evidence type="ECO:0000256" key="1">
    <source>
        <dbReference type="ARBA" id="ARBA00011955"/>
    </source>
</evidence>
<evidence type="ECO:0000256" key="5">
    <source>
        <dbReference type="ARBA" id="ARBA00022723"/>
    </source>
</evidence>
<dbReference type="Proteomes" id="UP000233535">
    <property type="component" value="Unassembled WGS sequence"/>
</dbReference>
<evidence type="ECO:0000256" key="11">
    <source>
        <dbReference type="PIRSR" id="PIRSR006268-2"/>
    </source>
</evidence>
<keyword evidence="5 10" id="KW-0479">Metal-binding</keyword>
<dbReference type="InterPro" id="IPR024932">
    <property type="entry name" value="ApbE"/>
</dbReference>
<name>A0A2N3I5M0_9BACT</name>
<evidence type="ECO:0000256" key="7">
    <source>
        <dbReference type="ARBA" id="ARBA00022842"/>
    </source>
</evidence>
<dbReference type="Gene3D" id="3.10.520.10">
    <property type="entry name" value="ApbE-like domains"/>
    <property type="match status" value="1"/>
</dbReference>
<keyword evidence="12" id="KW-0472">Membrane</keyword>
<comment type="function">
    <text evidence="12">Flavin transferase that catalyzes the transfer of the FMN moiety of FAD and its covalent binding to the hydroxyl group of a threonine residue in a target flavoprotein.</text>
</comment>
<evidence type="ECO:0000313" key="13">
    <source>
        <dbReference type="EMBL" id="PKQ65602.1"/>
    </source>
</evidence>
<dbReference type="GO" id="GO:0005886">
    <property type="term" value="C:plasma membrane"/>
    <property type="evidence" value="ECO:0007669"/>
    <property type="project" value="UniProtKB-SubCell"/>
</dbReference>
<proteinExistence type="inferred from homology"/>
<dbReference type="PIRSF" id="PIRSF006268">
    <property type="entry name" value="ApbE"/>
    <property type="match status" value="1"/>
</dbReference>
<feature type="binding site" evidence="11">
    <location>
        <position position="166"/>
    </location>
    <ligand>
        <name>Mg(2+)</name>
        <dbReference type="ChEBI" id="CHEBI:18420"/>
    </ligand>
</feature>
<comment type="cofactor">
    <cofactor evidence="11">
        <name>Mg(2+)</name>
        <dbReference type="ChEBI" id="CHEBI:18420"/>
    </cofactor>
    <cofactor evidence="11">
        <name>Mn(2+)</name>
        <dbReference type="ChEBI" id="CHEBI:29035"/>
    </cofactor>
    <text evidence="11">Magnesium. Can also use manganese.</text>
</comment>
<dbReference type="SUPFAM" id="SSF143631">
    <property type="entry name" value="ApbE-like"/>
    <property type="match status" value="1"/>
</dbReference>
<evidence type="ECO:0000256" key="6">
    <source>
        <dbReference type="ARBA" id="ARBA00022827"/>
    </source>
</evidence>
<protein>
    <recommendedName>
        <fullName evidence="2 10">FAD:protein FMN transferase</fullName>
        <ecNumber evidence="1 10">2.7.1.180</ecNumber>
    </recommendedName>
    <alternativeName>
        <fullName evidence="8 10">Flavin transferase</fullName>
    </alternativeName>
</protein>
<comment type="similarity">
    <text evidence="10 12">Belongs to the ApbE family.</text>
</comment>
<keyword evidence="3 10" id="KW-0285">Flavoprotein</keyword>
<evidence type="ECO:0000256" key="4">
    <source>
        <dbReference type="ARBA" id="ARBA00022679"/>
    </source>
</evidence>
<keyword evidence="12" id="KW-0732">Signal</keyword>
<reference evidence="13 14" key="1">
    <citation type="journal article" date="2017" name="Front. Microbiol.">
        <title>Labilibaculum manganireducens gen. nov., sp. nov. and Labilibaculum filiforme sp. nov., Novel Bacteroidetes Isolated from Subsurface Sediments of the Baltic Sea.</title>
        <authorList>
            <person name="Vandieken V."/>
            <person name="Marshall I.P."/>
            <person name="Niemann H."/>
            <person name="Engelen B."/>
            <person name="Cypionka H."/>
        </authorList>
    </citation>
    <scope>NUCLEOTIDE SEQUENCE [LARGE SCALE GENOMIC DNA]</scope>
    <source>
        <strain evidence="13 14">59.16B</strain>
    </source>
</reference>
<feature type="signal peptide" evidence="12">
    <location>
        <begin position="1"/>
        <end position="23"/>
    </location>
</feature>
<keyword evidence="12" id="KW-0997">Cell inner membrane</keyword>
<dbReference type="RefSeq" id="WP_101259534.1">
    <property type="nucleotide sequence ID" value="NZ_MVDD01000001.1"/>
</dbReference>
<keyword evidence="4 10" id="KW-0808">Transferase</keyword>
<dbReference type="InterPro" id="IPR003374">
    <property type="entry name" value="ApbE-like_sf"/>
</dbReference>
<dbReference type="PANTHER" id="PTHR30040:SF2">
    <property type="entry name" value="FAD:PROTEIN FMN TRANSFERASE"/>
    <property type="match status" value="1"/>
</dbReference>
<comment type="caution">
    <text evidence="13">The sequence shown here is derived from an EMBL/GenBank/DDBJ whole genome shotgun (WGS) entry which is preliminary data.</text>
</comment>
<feature type="binding site" evidence="11">
    <location>
        <position position="288"/>
    </location>
    <ligand>
        <name>Mg(2+)</name>
        <dbReference type="ChEBI" id="CHEBI:18420"/>
    </ligand>
</feature>
<dbReference type="EC" id="2.7.1.180" evidence="1 10"/>
<dbReference type="PROSITE" id="PS51257">
    <property type="entry name" value="PROKAR_LIPOPROTEIN"/>
    <property type="match status" value="1"/>
</dbReference>
<dbReference type="EMBL" id="MVDD01000001">
    <property type="protein sequence ID" value="PKQ65602.1"/>
    <property type="molecule type" value="Genomic_DNA"/>
</dbReference>
<evidence type="ECO:0000256" key="12">
    <source>
        <dbReference type="RuleBase" id="RU363002"/>
    </source>
</evidence>
<comment type="catalytic activity">
    <reaction evidence="9 10 12">
        <text>L-threonyl-[protein] + FAD = FMN-L-threonyl-[protein] + AMP + H(+)</text>
        <dbReference type="Rhea" id="RHEA:36847"/>
        <dbReference type="Rhea" id="RHEA-COMP:11060"/>
        <dbReference type="Rhea" id="RHEA-COMP:11061"/>
        <dbReference type="ChEBI" id="CHEBI:15378"/>
        <dbReference type="ChEBI" id="CHEBI:30013"/>
        <dbReference type="ChEBI" id="CHEBI:57692"/>
        <dbReference type="ChEBI" id="CHEBI:74257"/>
        <dbReference type="ChEBI" id="CHEBI:456215"/>
        <dbReference type="EC" id="2.7.1.180"/>
    </reaction>
</comment>
<keyword evidence="12" id="KW-0449">Lipoprotein</keyword>
<evidence type="ECO:0000256" key="10">
    <source>
        <dbReference type="PIRNR" id="PIRNR006268"/>
    </source>
</evidence>
<dbReference type="GO" id="GO:0046872">
    <property type="term" value="F:metal ion binding"/>
    <property type="evidence" value="ECO:0007669"/>
    <property type="project" value="UniProtKB-UniRule"/>
</dbReference>
<keyword evidence="12" id="KW-1003">Cell membrane</keyword>
<dbReference type="AlphaFoldDB" id="A0A2N3I5M0"/>
<keyword evidence="6 10" id="KW-0274">FAD</keyword>
<keyword evidence="7 10" id="KW-0460">Magnesium</keyword>
<dbReference type="PANTHER" id="PTHR30040">
    <property type="entry name" value="THIAMINE BIOSYNTHESIS LIPOPROTEIN APBE"/>
    <property type="match status" value="1"/>
</dbReference>
<feature type="chain" id="PRO_5014487198" description="FAD:protein FMN transferase" evidence="12">
    <location>
        <begin position="24"/>
        <end position="335"/>
    </location>
</feature>
<evidence type="ECO:0000256" key="2">
    <source>
        <dbReference type="ARBA" id="ARBA00016337"/>
    </source>
</evidence>
<comment type="subcellular location">
    <subcellularLocation>
        <location evidence="12">Cell inner membrane</location>
        <topology evidence="12">Lipid-anchor</topology>
        <orientation evidence="12">Periplasmic side</orientation>
    </subcellularLocation>
</comment>
<dbReference type="Pfam" id="PF02424">
    <property type="entry name" value="ApbE"/>
    <property type="match status" value="1"/>
</dbReference>
<evidence type="ECO:0000256" key="9">
    <source>
        <dbReference type="ARBA" id="ARBA00048540"/>
    </source>
</evidence>
<accession>A0A2N3I5M0</accession>
<dbReference type="GO" id="GO:0016740">
    <property type="term" value="F:transferase activity"/>
    <property type="evidence" value="ECO:0007669"/>
    <property type="project" value="UniProtKB-UniRule"/>
</dbReference>
<evidence type="ECO:0000313" key="14">
    <source>
        <dbReference type="Proteomes" id="UP000233535"/>
    </source>
</evidence>
<evidence type="ECO:0000256" key="3">
    <source>
        <dbReference type="ARBA" id="ARBA00022630"/>
    </source>
</evidence>
<organism evidence="13 14">
    <name type="scientific">Labilibaculum filiforme</name>
    <dbReference type="NCBI Taxonomy" id="1940526"/>
    <lineage>
        <taxon>Bacteria</taxon>
        <taxon>Pseudomonadati</taxon>
        <taxon>Bacteroidota</taxon>
        <taxon>Bacteroidia</taxon>
        <taxon>Marinilabiliales</taxon>
        <taxon>Marinifilaceae</taxon>
        <taxon>Labilibaculum</taxon>
    </lineage>
</organism>